<reference evidence="2" key="1">
    <citation type="journal article" date="2020" name="Stud. Mycol.">
        <title>101 Dothideomycetes genomes: a test case for predicting lifestyles and emergence of pathogens.</title>
        <authorList>
            <person name="Haridas S."/>
            <person name="Albert R."/>
            <person name="Binder M."/>
            <person name="Bloem J."/>
            <person name="Labutti K."/>
            <person name="Salamov A."/>
            <person name="Andreopoulos B."/>
            <person name="Baker S."/>
            <person name="Barry K."/>
            <person name="Bills G."/>
            <person name="Bluhm B."/>
            <person name="Cannon C."/>
            <person name="Castanera R."/>
            <person name="Culley D."/>
            <person name="Daum C."/>
            <person name="Ezra D."/>
            <person name="Gonzalez J."/>
            <person name="Henrissat B."/>
            <person name="Kuo A."/>
            <person name="Liang C."/>
            <person name="Lipzen A."/>
            <person name="Lutzoni F."/>
            <person name="Magnuson J."/>
            <person name="Mondo S."/>
            <person name="Nolan M."/>
            <person name="Ohm R."/>
            <person name="Pangilinan J."/>
            <person name="Park H.-J."/>
            <person name="Ramirez L."/>
            <person name="Alfaro M."/>
            <person name="Sun H."/>
            <person name="Tritt A."/>
            <person name="Yoshinaga Y."/>
            <person name="Zwiers L.-H."/>
            <person name="Turgeon B."/>
            <person name="Goodwin S."/>
            <person name="Spatafora J."/>
            <person name="Crous P."/>
            <person name="Grigoriev I."/>
        </authorList>
    </citation>
    <scope>NUCLEOTIDE SEQUENCE</scope>
    <source>
        <strain evidence="2">HMLAC05119</strain>
    </source>
</reference>
<accession>A0A6A5QTV1</accession>
<protein>
    <submittedName>
        <fullName evidence="2">Uncharacterized protein</fullName>
    </submittedName>
</protein>
<keyword evidence="3" id="KW-1185">Reference proteome</keyword>
<feature type="region of interest" description="Disordered" evidence="1">
    <location>
        <begin position="62"/>
        <end position="83"/>
    </location>
</feature>
<dbReference type="EMBL" id="ML979134">
    <property type="protein sequence ID" value="KAF1918288.1"/>
    <property type="molecule type" value="Genomic_DNA"/>
</dbReference>
<sequence>MLLREISSQPRYNPWTTIPALSTAQNCGQPTCQYLVAQFTRRRTEQEAAAFVLMEAPPMQAKSGVGSIASNSNQGDEEQNPKTNFPRLTWCGTWISSALSAAYEPARHKTVLPTVRSRTPKQAFWNSSVKVNAYRQTPRSGQLSRRVLSSQARNEFVEVAFTLVQLRPATLERCGGKMIGRHITPPNKLQKVEKPRVSVSYEQSCSVAIVSGTVKLMPLTWDRRRVMVELKSNGVTDDLD</sequence>
<gene>
    <name evidence="2" type="ORF">BDU57DRAFT_594422</name>
</gene>
<dbReference type="Proteomes" id="UP000800096">
    <property type="component" value="Unassembled WGS sequence"/>
</dbReference>
<evidence type="ECO:0000313" key="3">
    <source>
        <dbReference type="Proteomes" id="UP000800096"/>
    </source>
</evidence>
<dbReference type="AlphaFoldDB" id="A0A6A5QTV1"/>
<organism evidence="2 3">
    <name type="scientific">Ampelomyces quisqualis</name>
    <name type="common">Powdery mildew agent</name>
    <dbReference type="NCBI Taxonomy" id="50730"/>
    <lineage>
        <taxon>Eukaryota</taxon>
        <taxon>Fungi</taxon>
        <taxon>Dikarya</taxon>
        <taxon>Ascomycota</taxon>
        <taxon>Pezizomycotina</taxon>
        <taxon>Dothideomycetes</taxon>
        <taxon>Pleosporomycetidae</taxon>
        <taxon>Pleosporales</taxon>
        <taxon>Pleosporineae</taxon>
        <taxon>Phaeosphaeriaceae</taxon>
        <taxon>Ampelomyces</taxon>
    </lineage>
</organism>
<evidence type="ECO:0000313" key="2">
    <source>
        <dbReference type="EMBL" id="KAF1918288.1"/>
    </source>
</evidence>
<name>A0A6A5QTV1_AMPQU</name>
<evidence type="ECO:0000256" key="1">
    <source>
        <dbReference type="SAM" id="MobiDB-lite"/>
    </source>
</evidence>
<proteinExistence type="predicted"/>